<keyword evidence="13" id="KW-1185">Reference proteome</keyword>
<dbReference type="SUPFAM" id="SSF56801">
    <property type="entry name" value="Acetyl-CoA synthetase-like"/>
    <property type="match status" value="1"/>
</dbReference>
<dbReference type="EC" id="1.13.12.7" evidence="2"/>
<dbReference type="PANTHER" id="PTHR24096:SF149">
    <property type="entry name" value="AMP-BINDING DOMAIN-CONTAINING PROTEIN-RELATED"/>
    <property type="match status" value="1"/>
</dbReference>
<organism evidence="12 13">
    <name type="scientific">Patella caerulea</name>
    <name type="common">Rayed Mediterranean limpet</name>
    <dbReference type="NCBI Taxonomy" id="87958"/>
    <lineage>
        <taxon>Eukaryota</taxon>
        <taxon>Metazoa</taxon>
        <taxon>Spiralia</taxon>
        <taxon>Lophotrochozoa</taxon>
        <taxon>Mollusca</taxon>
        <taxon>Gastropoda</taxon>
        <taxon>Patellogastropoda</taxon>
        <taxon>Patelloidea</taxon>
        <taxon>Patellidae</taxon>
        <taxon>Patella</taxon>
    </lineage>
</organism>
<gene>
    <name evidence="12" type="ORF">SNE40_021671</name>
</gene>
<comment type="catalytic activity">
    <reaction evidence="9">
        <text>firefly D-luciferin + ATP + O2 = firefly oxyluciferin + hnu + AMP + CO2 + diphosphate</text>
        <dbReference type="Rhea" id="RHEA:10732"/>
        <dbReference type="ChEBI" id="CHEBI:15379"/>
        <dbReference type="ChEBI" id="CHEBI:16526"/>
        <dbReference type="ChEBI" id="CHEBI:16792"/>
        <dbReference type="ChEBI" id="CHEBI:30212"/>
        <dbReference type="ChEBI" id="CHEBI:30616"/>
        <dbReference type="ChEBI" id="CHEBI:33019"/>
        <dbReference type="ChEBI" id="CHEBI:58038"/>
        <dbReference type="ChEBI" id="CHEBI:456215"/>
        <dbReference type="EC" id="1.13.12.7"/>
    </reaction>
</comment>
<dbReference type="EMBL" id="JAZGQO010000018">
    <property type="protein sequence ID" value="KAK6167707.1"/>
    <property type="molecule type" value="Genomic_DNA"/>
</dbReference>
<dbReference type="FunFam" id="3.30.300.30:FF:000007">
    <property type="entry name" value="4-coumarate--CoA ligase 2"/>
    <property type="match status" value="1"/>
</dbReference>
<dbReference type="PANTHER" id="PTHR24096">
    <property type="entry name" value="LONG-CHAIN-FATTY-ACID--COA LIGASE"/>
    <property type="match status" value="1"/>
</dbReference>
<evidence type="ECO:0000256" key="7">
    <source>
        <dbReference type="ARBA" id="ARBA00023223"/>
    </source>
</evidence>
<evidence type="ECO:0000259" key="10">
    <source>
        <dbReference type="Pfam" id="PF00501"/>
    </source>
</evidence>
<sequence>MADIEIPVVSLTEFMFTWFDKFPDNVALVDLETGRSVTYKELKCLIIKASNGLQSLGVKEGDAVCVCSPNSIDYAVVFFALVLFGATMQATNPQYTKDELINQFKQCNTQWVITVPSLLNTIKQSRTKSIKKIIVIGGDSKLDNCIFWDNVISLGEGMDLKKATFDPKKTVACYIFSSGTTGLPKAVMLSHYNIVANMVHVVSFLSLEPGDDSLVFLPFYHMFGLISILCCSLMFGVKLVVMSNFQLLPYLDAIQKYKIKIIHVVPPVMVLLAKAPEVKNYDLTCVRRVLCGAAPLSKDIELKVRDILQIDFITQGYGLSECLNTHVNTPTRHKEGSVGRNYDGIKSKIIDPNTGKTLDVNEDGEVCIKGPQVMMGYLNQPETTAAMIGRDGWVRTGDVGHLDEDGFLYIVDRFKELIKYKGHQVAPAELEALLLKHPAIADVGVIGVPDNEAGELPKAFVVLKKNSKITARDIQNYVQESTAPHKRLRGGVEFLQEIPKSASGKILRRVLKKRTINSKL</sequence>
<feature type="domain" description="AMP-binding enzyme C-terminal" evidence="11">
    <location>
        <begin position="429"/>
        <end position="505"/>
    </location>
</feature>
<evidence type="ECO:0000256" key="1">
    <source>
        <dbReference type="ARBA" id="ARBA00006432"/>
    </source>
</evidence>
<dbReference type="PROSITE" id="PS00455">
    <property type="entry name" value="AMP_BINDING"/>
    <property type="match status" value="1"/>
</dbReference>
<keyword evidence="8" id="KW-0599">Photoprotein</keyword>
<evidence type="ECO:0000259" key="11">
    <source>
        <dbReference type="Pfam" id="PF13193"/>
    </source>
</evidence>
<dbReference type="InterPro" id="IPR020845">
    <property type="entry name" value="AMP-binding_CS"/>
</dbReference>
<comment type="caution">
    <text evidence="12">The sequence shown here is derived from an EMBL/GenBank/DDBJ whole genome shotgun (WGS) entry which is preliminary data.</text>
</comment>
<name>A0AAN8G0E9_PATCE</name>
<reference evidence="12 13" key="1">
    <citation type="submission" date="2024-01" db="EMBL/GenBank/DDBJ databases">
        <title>The genome of the rayed Mediterranean limpet Patella caerulea (Linnaeus, 1758).</title>
        <authorList>
            <person name="Anh-Thu Weber A."/>
            <person name="Halstead-Nussloch G."/>
        </authorList>
    </citation>
    <scope>NUCLEOTIDE SEQUENCE [LARGE SCALE GENOMIC DNA]</scope>
    <source>
        <strain evidence="12">AATW-2023a</strain>
        <tissue evidence="12">Whole specimen</tissue>
    </source>
</reference>
<dbReference type="Proteomes" id="UP001347796">
    <property type="component" value="Unassembled WGS sequence"/>
</dbReference>
<evidence type="ECO:0000256" key="3">
    <source>
        <dbReference type="ARBA" id="ARBA00019043"/>
    </source>
</evidence>
<protein>
    <recommendedName>
        <fullName evidence="3">Luciferin 4-monooxygenase</fullName>
        <ecNumber evidence="2">1.13.12.7</ecNumber>
    </recommendedName>
</protein>
<dbReference type="Gene3D" id="3.30.300.30">
    <property type="match status" value="1"/>
</dbReference>
<evidence type="ECO:0000256" key="6">
    <source>
        <dbReference type="ARBA" id="ARBA00022840"/>
    </source>
</evidence>
<keyword evidence="7" id="KW-0455">Luminescence</keyword>
<dbReference type="AlphaFoldDB" id="A0AAN8G0E9"/>
<evidence type="ECO:0000256" key="2">
    <source>
        <dbReference type="ARBA" id="ARBA00012532"/>
    </source>
</evidence>
<accession>A0AAN8G0E9</accession>
<dbReference type="GO" id="GO:0008218">
    <property type="term" value="P:bioluminescence"/>
    <property type="evidence" value="ECO:0007669"/>
    <property type="project" value="UniProtKB-KW"/>
</dbReference>
<keyword evidence="6" id="KW-0067">ATP-binding</keyword>
<proteinExistence type="inferred from homology"/>
<dbReference type="FunFam" id="3.40.50.12780:FF:000003">
    <property type="entry name" value="Long-chain-fatty-acid--CoA ligase FadD"/>
    <property type="match status" value="1"/>
</dbReference>
<keyword evidence="4" id="KW-0436">Ligase</keyword>
<dbReference type="Pfam" id="PF13193">
    <property type="entry name" value="AMP-binding_C"/>
    <property type="match status" value="1"/>
</dbReference>
<evidence type="ECO:0000256" key="5">
    <source>
        <dbReference type="ARBA" id="ARBA00022741"/>
    </source>
</evidence>
<dbReference type="InterPro" id="IPR000873">
    <property type="entry name" value="AMP-dep_synth/lig_dom"/>
</dbReference>
<comment type="similarity">
    <text evidence="1">Belongs to the ATP-dependent AMP-binding enzyme family.</text>
</comment>
<keyword evidence="5" id="KW-0547">Nucleotide-binding</keyword>
<dbReference type="InterPro" id="IPR042099">
    <property type="entry name" value="ANL_N_sf"/>
</dbReference>
<dbReference type="Gene3D" id="3.40.50.12780">
    <property type="entry name" value="N-terminal domain of ligase-like"/>
    <property type="match status" value="1"/>
</dbReference>
<dbReference type="CDD" id="cd05911">
    <property type="entry name" value="Firefly_Luc_like"/>
    <property type="match status" value="1"/>
</dbReference>
<evidence type="ECO:0000313" key="13">
    <source>
        <dbReference type="Proteomes" id="UP001347796"/>
    </source>
</evidence>
<dbReference type="GO" id="GO:0005524">
    <property type="term" value="F:ATP binding"/>
    <property type="evidence" value="ECO:0007669"/>
    <property type="project" value="UniProtKB-KW"/>
</dbReference>
<evidence type="ECO:0000256" key="4">
    <source>
        <dbReference type="ARBA" id="ARBA00022598"/>
    </source>
</evidence>
<dbReference type="InterPro" id="IPR025110">
    <property type="entry name" value="AMP-bd_C"/>
</dbReference>
<dbReference type="Pfam" id="PF00501">
    <property type="entry name" value="AMP-binding"/>
    <property type="match status" value="1"/>
</dbReference>
<evidence type="ECO:0000256" key="9">
    <source>
        <dbReference type="ARBA" id="ARBA00048497"/>
    </source>
</evidence>
<evidence type="ECO:0000256" key="8">
    <source>
        <dbReference type="ARBA" id="ARBA00023262"/>
    </source>
</evidence>
<evidence type="ECO:0000313" key="12">
    <source>
        <dbReference type="EMBL" id="KAK6167707.1"/>
    </source>
</evidence>
<dbReference type="GO" id="GO:0016405">
    <property type="term" value="F:CoA-ligase activity"/>
    <property type="evidence" value="ECO:0007669"/>
    <property type="project" value="TreeGrafter"/>
</dbReference>
<feature type="domain" description="AMP-dependent synthetase/ligase" evidence="10">
    <location>
        <begin position="18"/>
        <end position="378"/>
    </location>
</feature>
<dbReference type="InterPro" id="IPR045851">
    <property type="entry name" value="AMP-bd_C_sf"/>
</dbReference>